<reference evidence="3 4" key="1">
    <citation type="journal article" date="2019" name="Nat. Med.">
        <title>A library of human gut bacterial isolates paired with longitudinal multiomics data enables mechanistic microbiome research.</title>
        <authorList>
            <person name="Poyet M."/>
            <person name="Groussin M."/>
            <person name="Gibbons S.M."/>
            <person name="Avila-Pacheco J."/>
            <person name="Jiang X."/>
            <person name="Kearney S.M."/>
            <person name="Perrotta A.R."/>
            <person name="Berdy B."/>
            <person name="Zhao S."/>
            <person name="Lieberman T.D."/>
            <person name="Swanson P.K."/>
            <person name="Smith M."/>
            <person name="Roesemann S."/>
            <person name="Alexander J.E."/>
            <person name="Rich S.A."/>
            <person name="Livny J."/>
            <person name="Vlamakis H."/>
            <person name="Clish C."/>
            <person name="Bullock K."/>
            <person name="Deik A."/>
            <person name="Scott J."/>
            <person name="Pierce K.A."/>
            <person name="Xavier R.J."/>
            <person name="Alm E.J."/>
        </authorList>
    </citation>
    <scope>NUCLEOTIDE SEQUENCE [LARGE SCALE GENOMIC DNA]</scope>
    <source>
        <strain evidence="3 4">BIOML-A198</strain>
    </source>
</reference>
<dbReference type="InterPro" id="IPR038765">
    <property type="entry name" value="Papain-like_cys_pep_sf"/>
</dbReference>
<dbReference type="GeneID" id="60059293"/>
<protein>
    <recommendedName>
        <fullName evidence="2">Peptidase C39-like domain-containing protein</fullName>
    </recommendedName>
</protein>
<dbReference type="Pfam" id="PF13529">
    <property type="entry name" value="Peptidase_C39_2"/>
    <property type="match status" value="1"/>
</dbReference>
<dbReference type="RefSeq" id="WP_006783589.1">
    <property type="nucleotide sequence ID" value="NZ_CP053187.1"/>
</dbReference>
<dbReference type="InterPro" id="IPR039564">
    <property type="entry name" value="Peptidase_C39-like"/>
</dbReference>
<dbReference type="Proteomes" id="UP000487649">
    <property type="component" value="Unassembled WGS sequence"/>
</dbReference>
<dbReference type="Gene3D" id="3.90.70.10">
    <property type="entry name" value="Cysteine proteinases"/>
    <property type="match status" value="1"/>
</dbReference>
<keyword evidence="1" id="KW-0812">Transmembrane</keyword>
<keyword evidence="1" id="KW-1133">Transmembrane helix</keyword>
<feature type="domain" description="Peptidase C39-like" evidence="2">
    <location>
        <begin position="54"/>
        <end position="158"/>
    </location>
</feature>
<evidence type="ECO:0000259" key="2">
    <source>
        <dbReference type="Pfam" id="PF13529"/>
    </source>
</evidence>
<accession>A0A9X4XDN7</accession>
<feature type="transmembrane region" description="Helical" evidence="1">
    <location>
        <begin position="6"/>
        <end position="23"/>
    </location>
</feature>
<gene>
    <name evidence="3" type="ORF">GMA92_08570</name>
</gene>
<keyword evidence="1" id="KW-0472">Membrane</keyword>
<dbReference type="AlphaFoldDB" id="A0A9X4XDN7"/>
<evidence type="ECO:0000313" key="4">
    <source>
        <dbReference type="Proteomes" id="UP000487649"/>
    </source>
</evidence>
<dbReference type="EMBL" id="WMQE01000017">
    <property type="protein sequence ID" value="MTK21473.1"/>
    <property type="molecule type" value="Genomic_DNA"/>
</dbReference>
<evidence type="ECO:0000313" key="3">
    <source>
        <dbReference type="EMBL" id="MTK21473.1"/>
    </source>
</evidence>
<evidence type="ECO:0000256" key="1">
    <source>
        <dbReference type="SAM" id="Phobius"/>
    </source>
</evidence>
<name>A0A9X4XDN7_9FIRM</name>
<sequence length="200" mass="23179">MKKFIYTSLGILMMMLLLTLYFLSPFPKHDKIPISFPSSFSIEQENSFETQIINECSAFSIAYVLRHYHESQTGLNIYHQLNYKIPVSGYVLPKGILNYFKDSAYNIEMFTGSLETLKTRLTAGTPIIVLIGNSLNWQHYMTLVGYDDTTNEMYFFDSLKSFDENNGHPGNRTITTDYFLKLWNNGLPIFNQIYFTISPH</sequence>
<comment type="caution">
    <text evidence="3">The sequence shown here is derived from an EMBL/GenBank/DDBJ whole genome shotgun (WGS) entry which is preliminary data.</text>
</comment>
<proteinExistence type="predicted"/>
<dbReference type="SUPFAM" id="SSF54001">
    <property type="entry name" value="Cysteine proteinases"/>
    <property type="match status" value="1"/>
</dbReference>
<organism evidence="3 4">
    <name type="scientific">Turicibacter sanguinis</name>
    <dbReference type="NCBI Taxonomy" id="154288"/>
    <lineage>
        <taxon>Bacteria</taxon>
        <taxon>Bacillati</taxon>
        <taxon>Bacillota</taxon>
        <taxon>Erysipelotrichia</taxon>
        <taxon>Erysipelotrichales</taxon>
        <taxon>Turicibacteraceae</taxon>
        <taxon>Turicibacter</taxon>
    </lineage>
</organism>